<proteinExistence type="predicted"/>
<evidence type="ECO:0000313" key="2">
    <source>
        <dbReference type="EMBL" id="KAF2877981.1"/>
    </source>
</evidence>
<gene>
    <name evidence="2" type="ORF">BDV95DRAFT_7954</name>
</gene>
<reference evidence="2 3" key="1">
    <citation type="submission" date="2020-01" db="EMBL/GenBank/DDBJ databases">
        <authorList>
            <consortium name="DOE Joint Genome Institute"/>
            <person name="Haridas S."/>
            <person name="Albert R."/>
            <person name="Binder M."/>
            <person name="Bloem J."/>
            <person name="Labutti K."/>
            <person name="Salamov A."/>
            <person name="Andreopoulos B."/>
            <person name="Baker S.E."/>
            <person name="Barry K."/>
            <person name="Bills G."/>
            <person name="Bluhm B.H."/>
            <person name="Cannon C."/>
            <person name="Castanera R."/>
            <person name="Culley D.E."/>
            <person name="Daum C."/>
            <person name="Ezra D."/>
            <person name="Gonzalez J.B."/>
            <person name="Henrissat B."/>
            <person name="Kuo A."/>
            <person name="Liang C."/>
            <person name="Lipzen A."/>
            <person name="Lutzoni F."/>
            <person name="Magnuson J."/>
            <person name="Mondo S."/>
            <person name="Nolan M."/>
            <person name="Ohm R."/>
            <person name="Pangilinan J."/>
            <person name="Park H.-J.H."/>
            <person name="Ramirez L."/>
            <person name="Alfaro M."/>
            <person name="Sun H."/>
            <person name="Tritt A."/>
            <person name="Yoshinaga Y."/>
            <person name="Zwiers L.-H.L."/>
            <person name="Turgeon B.G."/>
            <person name="Goodwin S.B."/>
            <person name="Spatafora J.W."/>
            <person name="Crous P.W."/>
            <person name="Grigoriev I.V."/>
        </authorList>
    </citation>
    <scope>NUCLEOTIDE SEQUENCE [LARGE SCALE GENOMIC DNA]</scope>
    <source>
        <strain evidence="2 3">CBS 611.86</strain>
    </source>
</reference>
<protein>
    <submittedName>
        <fullName evidence="2">Uncharacterized protein</fullName>
    </submittedName>
</protein>
<name>A0A7C8MIY1_9PLEO</name>
<organism evidence="2 3">
    <name type="scientific">Massariosphaeria phaeospora</name>
    <dbReference type="NCBI Taxonomy" id="100035"/>
    <lineage>
        <taxon>Eukaryota</taxon>
        <taxon>Fungi</taxon>
        <taxon>Dikarya</taxon>
        <taxon>Ascomycota</taxon>
        <taxon>Pezizomycotina</taxon>
        <taxon>Dothideomycetes</taxon>
        <taxon>Pleosporomycetidae</taxon>
        <taxon>Pleosporales</taxon>
        <taxon>Pleosporales incertae sedis</taxon>
        <taxon>Massariosphaeria</taxon>
    </lineage>
</organism>
<keyword evidence="1" id="KW-0472">Membrane</keyword>
<evidence type="ECO:0000256" key="1">
    <source>
        <dbReference type="SAM" id="Phobius"/>
    </source>
</evidence>
<dbReference type="AlphaFoldDB" id="A0A7C8MIY1"/>
<evidence type="ECO:0000313" key="3">
    <source>
        <dbReference type="Proteomes" id="UP000481861"/>
    </source>
</evidence>
<dbReference type="EMBL" id="JAADJZ010000001">
    <property type="protein sequence ID" value="KAF2877981.1"/>
    <property type="molecule type" value="Genomic_DNA"/>
</dbReference>
<keyword evidence="1" id="KW-0812">Transmembrane</keyword>
<keyword evidence="3" id="KW-1185">Reference proteome</keyword>
<dbReference type="Proteomes" id="UP000481861">
    <property type="component" value="Unassembled WGS sequence"/>
</dbReference>
<comment type="caution">
    <text evidence="2">The sequence shown here is derived from an EMBL/GenBank/DDBJ whole genome shotgun (WGS) entry which is preliminary data.</text>
</comment>
<feature type="transmembrane region" description="Helical" evidence="1">
    <location>
        <begin position="38"/>
        <end position="58"/>
    </location>
</feature>
<sequence>MENSAVAKSNKKHDSCKHVDVEKTWSRTYYGKVWGLRISPTFCLLWCGIKILSLLYYCRHLFPLERQSRVLKRPLSGSHGELGAWSFAEGLETRNYETGGLCARWESLERVNNRICGLHYVVWYNDICLPTIVSQTPTSFDTKFDTEKIWEQLYRDLGSWSFAECLKNIVSRLDTW</sequence>
<accession>A0A7C8MIY1</accession>
<keyword evidence="1" id="KW-1133">Transmembrane helix</keyword>